<reference evidence="1" key="1">
    <citation type="submission" date="2020-05" db="EMBL/GenBank/DDBJ databases">
        <title>Phylogenomic resolution of chytrid fungi.</title>
        <authorList>
            <person name="Stajich J.E."/>
            <person name="Amses K."/>
            <person name="Simmons R."/>
            <person name="Seto K."/>
            <person name="Myers J."/>
            <person name="Bonds A."/>
            <person name="Quandt C.A."/>
            <person name="Barry K."/>
            <person name="Liu P."/>
            <person name="Grigoriev I."/>
            <person name="Longcore J.E."/>
            <person name="James T.Y."/>
        </authorList>
    </citation>
    <scope>NUCLEOTIDE SEQUENCE</scope>
    <source>
        <strain evidence="1">JEL0379</strain>
    </source>
</reference>
<sequence length="148" mass="16698">MNGENQDLAEIESARHDAVVEKLDATSLLKEVAASTYARNKQIASVCAGIVSQAADAIQSHIATEGLALRYETLIEIEHEHEVDSEGDEDDHSERIRDKLYHALDEACWRIQDLTVEWVDTGYNICVDLTWSDDMKAEVKREIKRVQS</sequence>
<keyword evidence="2" id="KW-1185">Reference proteome</keyword>
<accession>A0AAD5XLA6</accession>
<protein>
    <submittedName>
        <fullName evidence="1">Uncharacterized protein</fullName>
    </submittedName>
</protein>
<organism evidence="1 2">
    <name type="scientific">Geranomyces variabilis</name>
    <dbReference type="NCBI Taxonomy" id="109894"/>
    <lineage>
        <taxon>Eukaryota</taxon>
        <taxon>Fungi</taxon>
        <taxon>Fungi incertae sedis</taxon>
        <taxon>Chytridiomycota</taxon>
        <taxon>Chytridiomycota incertae sedis</taxon>
        <taxon>Chytridiomycetes</taxon>
        <taxon>Spizellomycetales</taxon>
        <taxon>Powellomycetaceae</taxon>
        <taxon>Geranomyces</taxon>
    </lineage>
</organism>
<dbReference type="EMBL" id="JADGJQ010000051">
    <property type="protein sequence ID" value="KAJ3175514.1"/>
    <property type="molecule type" value="Genomic_DNA"/>
</dbReference>
<dbReference type="Proteomes" id="UP001212152">
    <property type="component" value="Unassembled WGS sequence"/>
</dbReference>
<proteinExistence type="predicted"/>
<dbReference type="AlphaFoldDB" id="A0AAD5XLA6"/>
<evidence type="ECO:0000313" key="2">
    <source>
        <dbReference type="Proteomes" id="UP001212152"/>
    </source>
</evidence>
<gene>
    <name evidence="1" type="ORF">HDU87_006177</name>
</gene>
<comment type="caution">
    <text evidence="1">The sequence shown here is derived from an EMBL/GenBank/DDBJ whole genome shotgun (WGS) entry which is preliminary data.</text>
</comment>
<name>A0AAD5XLA6_9FUNG</name>
<evidence type="ECO:0000313" key="1">
    <source>
        <dbReference type="EMBL" id="KAJ3175514.1"/>
    </source>
</evidence>